<sequence>MGYLTRLSVLAAVAAATIATASADSRELRAKAVKDAGAHAGDIRHAFEKFGRLLGEPDNGSGPPAHRGRRSINWDGAGVPFKMPGDFFNTEVPRGAVFHAKGGEFRVSNPPREQHIDDDRFSSINKKLSKQLKTFSPKRLFTPLKDNVMEVRFEVPGKRGVKATTTGFGAVFVDVDRDHVTSLEYFDAHRRRLAKAFVPAKKGGLSFLGVVFNKPVVSIGGFG</sequence>
<accession>A0ACC3BRB9</accession>
<gene>
    <name evidence="1" type="ORF">I4F81_002803</name>
</gene>
<dbReference type="EMBL" id="CM020618">
    <property type="protein sequence ID" value="KAK1860214.1"/>
    <property type="molecule type" value="Genomic_DNA"/>
</dbReference>
<name>A0ACC3BRB9_PYRYE</name>
<reference evidence="1" key="1">
    <citation type="submission" date="2019-11" db="EMBL/GenBank/DDBJ databases">
        <title>Nori genome reveals adaptations in red seaweeds to the harsh intertidal environment.</title>
        <authorList>
            <person name="Wang D."/>
            <person name="Mao Y."/>
        </authorList>
    </citation>
    <scope>NUCLEOTIDE SEQUENCE</scope>
    <source>
        <tissue evidence="1">Gametophyte</tissue>
    </source>
</reference>
<evidence type="ECO:0000313" key="2">
    <source>
        <dbReference type="Proteomes" id="UP000798662"/>
    </source>
</evidence>
<dbReference type="Proteomes" id="UP000798662">
    <property type="component" value="Chromosome 1"/>
</dbReference>
<protein>
    <submittedName>
        <fullName evidence="1">Uncharacterized protein</fullName>
    </submittedName>
</protein>
<comment type="caution">
    <text evidence="1">The sequence shown here is derived from an EMBL/GenBank/DDBJ whole genome shotgun (WGS) entry which is preliminary data.</text>
</comment>
<proteinExistence type="predicted"/>
<keyword evidence="2" id="KW-1185">Reference proteome</keyword>
<evidence type="ECO:0000313" key="1">
    <source>
        <dbReference type="EMBL" id="KAK1860214.1"/>
    </source>
</evidence>
<organism evidence="1 2">
    <name type="scientific">Pyropia yezoensis</name>
    <name type="common">Susabi-nori</name>
    <name type="synonym">Porphyra yezoensis</name>
    <dbReference type="NCBI Taxonomy" id="2788"/>
    <lineage>
        <taxon>Eukaryota</taxon>
        <taxon>Rhodophyta</taxon>
        <taxon>Bangiophyceae</taxon>
        <taxon>Bangiales</taxon>
        <taxon>Bangiaceae</taxon>
        <taxon>Pyropia</taxon>
    </lineage>
</organism>